<accession>A0ABN1ZA80</accession>
<sequence length="327" mass="32984">MIPARAGSKGIPGKNLRQVAGRTLVARAVAAARAAETVDEVVVSTDGDAIAAEAVAAGARVVRRPADLAGDEASSESALLHALETVATPGPEEAEHHGPEVLLFLQATSPFIDSADLDRAVGRVLEGAADSVLAAAPSHAFLWRVAEDGSAIAVNHDAATRPRRQDRAPEYRETGAFYAVRVAAFREARHRFVGRVELAVVPASTAIDIDEPHDLALASALAPLLEGGGAAAAQPAPRAGERPAPTAAAPDASARSRTSTPRAGEKPAPTAAAPGASARSRTTAAAPTATASAATSPTVTAPAPTAPEPAHTDPHPARTSAAENGAP</sequence>
<proteinExistence type="predicted"/>
<dbReference type="Gene3D" id="3.90.550.10">
    <property type="entry name" value="Spore Coat Polysaccharide Biosynthesis Protein SpsA, Chain A"/>
    <property type="match status" value="1"/>
</dbReference>
<organism evidence="2 3">
    <name type="scientific">Curtobacterium herbarum</name>
    <dbReference type="NCBI Taxonomy" id="150122"/>
    <lineage>
        <taxon>Bacteria</taxon>
        <taxon>Bacillati</taxon>
        <taxon>Actinomycetota</taxon>
        <taxon>Actinomycetes</taxon>
        <taxon>Micrococcales</taxon>
        <taxon>Microbacteriaceae</taxon>
        <taxon>Curtobacterium</taxon>
    </lineage>
</organism>
<evidence type="ECO:0000313" key="2">
    <source>
        <dbReference type="EMBL" id="GAA1492222.1"/>
    </source>
</evidence>
<name>A0ABN1ZA80_9MICO</name>
<feature type="compositionally biased region" description="Low complexity" evidence="1">
    <location>
        <begin position="267"/>
        <end position="303"/>
    </location>
</feature>
<reference evidence="2 3" key="1">
    <citation type="journal article" date="2019" name="Int. J. Syst. Evol. Microbiol.">
        <title>The Global Catalogue of Microorganisms (GCM) 10K type strain sequencing project: providing services to taxonomists for standard genome sequencing and annotation.</title>
        <authorList>
            <consortium name="The Broad Institute Genomics Platform"/>
            <consortium name="The Broad Institute Genome Sequencing Center for Infectious Disease"/>
            <person name="Wu L."/>
            <person name="Ma J."/>
        </authorList>
    </citation>
    <scope>NUCLEOTIDE SEQUENCE [LARGE SCALE GENOMIC DNA]</scope>
    <source>
        <strain evidence="2 3">JCM 12140</strain>
    </source>
</reference>
<dbReference type="SUPFAM" id="SSF53448">
    <property type="entry name" value="Nucleotide-diphospho-sugar transferases"/>
    <property type="match status" value="1"/>
</dbReference>
<dbReference type="InterPro" id="IPR029044">
    <property type="entry name" value="Nucleotide-diphossugar_trans"/>
</dbReference>
<dbReference type="PANTHER" id="PTHR21485:SF3">
    <property type="entry name" value="N-ACYLNEURAMINATE CYTIDYLYLTRANSFERASE"/>
    <property type="match status" value="1"/>
</dbReference>
<evidence type="ECO:0000256" key="1">
    <source>
        <dbReference type="SAM" id="MobiDB-lite"/>
    </source>
</evidence>
<dbReference type="CDD" id="cd02513">
    <property type="entry name" value="CMP-NeuAc_Synthase"/>
    <property type="match status" value="1"/>
</dbReference>
<dbReference type="EMBL" id="BAAAJX010000002">
    <property type="protein sequence ID" value="GAA1492222.1"/>
    <property type="molecule type" value="Genomic_DNA"/>
</dbReference>
<feature type="compositionally biased region" description="Low complexity" evidence="1">
    <location>
        <begin position="229"/>
        <end position="260"/>
    </location>
</feature>
<dbReference type="PANTHER" id="PTHR21485">
    <property type="entry name" value="HAD SUPERFAMILY MEMBERS CMAS AND KDSC"/>
    <property type="match status" value="1"/>
</dbReference>
<dbReference type="InterPro" id="IPR050793">
    <property type="entry name" value="CMP-NeuNAc_synthase"/>
</dbReference>
<protein>
    <recommendedName>
        <fullName evidence="4">Acylneuraminate cytidylyltransferase family protein</fullName>
    </recommendedName>
</protein>
<gene>
    <name evidence="2" type="ORF">GCM10009627_05680</name>
</gene>
<keyword evidence="3" id="KW-1185">Reference proteome</keyword>
<dbReference type="InterPro" id="IPR003329">
    <property type="entry name" value="Cytidylyl_trans"/>
</dbReference>
<feature type="region of interest" description="Disordered" evidence="1">
    <location>
        <begin position="229"/>
        <end position="327"/>
    </location>
</feature>
<comment type="caution">
    <text evidence="2">The sequence shown here is derived from an EMBL/GenBank/DDBJ whole genome shotgun (WGS) entry which is preliminary data.</text>
</comment>
<dbReference type="Pfam" id="PF02348">
    <property type="entry name" value="CTP_transf_3"/>
    <property type="match status" value="1"/>
</dbReference>
<evidence type="ECO:0008006" key="4">
    <source>
        <dbReference type="Google" id="ProtNLM"/>
    </source>
</evidence>
<evidence type="ECO:0000313" key="3">
    <source>
        <dbReference type="Proteomes" id="UP001501742"/>
    </source>
</evidence>
<dbReference type="Proteomes" id="UP001501742">
    <property type="component" value="Unassembled WGS sequence"/>
</dbReference>